<evidence type="ECO:0000256" key="2">
    <source>
        <dbReference type="ARBA" id="ARBA00022676"/>
    </source>
</evidence>
<reference evidence="6 7" key="1">
    <citation type="submission" date="2019-02" db="EMBL/GenBank/DDBJ databases">
        <title>Genomic Encyclopedia of Type Strains, Phase IV (KMG-IV): sequencing the most valuable type-strain genomes for metagenomic binning, comparative biology and taxonomic classification.</title>
        <authorList>
            <person name="Goeker M."/>
        </authorList>
    </citation>
    <scope>NUCLEOTIDE SEQUENCE [LARGE SCALE GENOMIC DNA]</scope>
    <source>
        <strain evidence="6 7">K24</strain>
    </source>
</reference>
<keyword evidence="4" id="KW-0812">Transmembrane</keyword>
<keyword evidence="4" id="KW-1133">Transmembrane helix</keyword>
<proteinExistence type="inferred from homology"/>
<dbReference type="PANTHER" id="PTHR43179:SF12">
    <property type="entry name" value="GALACTOFURANOSYLTRANSFERASE GLFT2"/>
    <property type="match status" value="1"/>
</dbReference>
<dbReference type="EMBL" id="SGXC01000003">
    <property type="protein sequence ID" value="RZS78508.1"/>
    <property type="molecule type" value="Genomic_DNA"/>
</dbReference>
<dbReference type="InterPro" id="IPR029044">
    <property type="entry name" value="Nucleotide-diphossugar_trans"/>
</dbReference>
<protein>
    <submittedName>
        <fullName evidence="6">Glycosyltransferase involved in cell wall biosynthesis</fullName>
    </submittedName>
</protein>
<sequence length="307" mass="33048">MNEPPRIAVCIATYRRAERLDALLGDLAGQTLAPVQVVVVDNDPAGSARAVVEARRATFSAPLVYDIQPEKNISLTRNRCVAHARADWLAFVDDDERVGAAWLRTLHTAARDHAADGVLAPVVPVVPADAPAWIRRGGFYDGPRMATGSLVPLNVMRIGNALIAARWLAGQEAAGPFDPSFGLTGGEDGDLLMRLVGQGARIVWSDEAVATEDVVPSRLRLKWILARALRGGQDYARHFLEGKLGGLGPARRLLFFVRALAQALAALLLALVTLPAGLHRSAHWLARACANAGKLSVLAGWHYREYA</sequence>
<organism evidence="6 7">
    <name type="scientific">Pigmentiphaga kullae</name>
    <dbReference type="NCBI Taxonomy" id="151784"/>
    <lineage>
        <taxon>Bacteria</taxon>
        <taxon>Pseudomonadati</taxon>
        <taxon>Pseudomonadota</taxon>
        <taxon>Betaproteobacteria</taxon>
        <taxon>Burkholderiales</taxon>
        <taxon>Alcaligenaceae</taxon>
        <taxon>Pigmentiphaga</taxon>
    </lineage>
</organism>
<keyword evidence="7" id="KW-1185">Reference proteome</keyword>
<dbReference type="AlphaFoldDB" id="A0A4V2F2K9"/>
<dbReference type="InterPro" id="IPR001173">
    <property type="entry name" value="Glyco_trans_2-like"/>
</dbReference>
<keyword evidence="4" id="KW-0472">Membrane</keyword>
<dbReference type="PANTHER" id="PTHR43179">
    <property type="entry name" value="RHAMNOSYLTRANSFERASE WBBL"/>
    <property type="match status" value="1"/>
</dbReference>
<keyword evidence="2" id="KW-0328">Glycosyltransferase</keyword>
<evidence type="ECO:0000313" key="6">
    <source>
        <dbReference type="EMBL" id="RZS78508.1"/>
    </source>
</evidence>
<dbReference type="CDD" id="cd00761">
    <property type="entry name" value="Glyco_tranf_GTA_type"/>
    <property type="match status" value="1"/>
</dbReference>
<feature type="domain" description="Glycosyltransferase 2-like" evidence="5">
    <location>
        <begin position="9"/>
        <end position="128"/>
    </location>
</feature>
<dbReference type="SUPFAM" id="SSF53448">
    <property type="entry name" value="Nucleotide-diphospho-sugar transferases"/>
    <property type="match status" value="1"/>
</dbReference>
<dbReference type="GO" id="GO:0016757">
    <property type="term" value="F:glycosyltransferase activity"/>
    <property type="evidence" value="ECO:0007669"/>
    <property type="project" value="UniProtKB-KW"/>
</dbReference>
<dbReference type="Pfam" id="PF00535">
    <property type="entry name" value="Glycos_transf_2"/>
    <property type="match status" value="1"/>
</dbReference>
<dbReference type="Proteomes" id="UP000292445">
    <property type="component" value="Unassembled WGS sequence"/>
</dbReference>
<accession>A0A4V2F2K9</accession>
<gene>
    <name evidence="6" type="ORF">EV675_5158</name>
</gene>
<evidence type="ECO:0000259" key="5">
    <source>
        <dbReference type="Pfam" id="PF00535"/>
    </source>
</evidence>
<dbReference type="Gene3D" id="3.90.550.10">
    <property type="entry name" value="Spore Coat Polysaccharide Biosynthesis Protein SpsA, Chain A"/>
    <property type="match status" value="1"/>
</dbReference>
<comment type="similarity">
    <text evidence="1">Belongs to the glycosyltransferase 2 family.</text>
</comment>
<evidence type="ECO:0000256" key="3">
    <source>
        <dbReference type="ARBA" id="ARBA00022679"/>
    </source>
</evidence>
<comment type="caution">
    <text evidence="6">The sequence shown here is derived from an EMBL/GenBank/DDBJ whole genome shotgun (WGS) entry which is preliminary data.</text>
</comment>
<dbReference type="RefSeq" id="WP_130361298.1">
    <property type="nucleotide sequence ID" value="NZ_SGXC01000003.1"/>
</dbReference>
<evidence type="ECO:0000313" key="7">
    <source>
        <dbReference type="Proteomes" id="UP000292445"/>
    </source>
</evidence>
<dbReference type="OrthoDB" id="9781367at2"/>
<evidence type="ECO:0000256" key="1">
    <source>
        <dbReference type="ARBA" id="ARBA00006739"/>
    </source>
</evidence>
<name>A0A4V2F2K9_9BURK</name>
<feature type="transmembrane region" description="Helical" evidence="4">
    <location>
        <begin position="253"/>
        <end position="274"/>
    </location>
</feature>
<evidence type="ECO:0000256" key="4">
    <source>
        <dbReference type="SAM" id="Phobius"/>
    </source>
</evidence>
<keyword evidence="3 6" id="KW-0808">Transferase</keyword>